<dbReference type="HOGENOM" id="CLU_2015687_0_0_1"/>
<reference evidence="3" key="1">
    <citation type="journal article" date="2011" name="Nat. Commun.">
        <title>Effector diversification within compartments of the Leptosphaeria maculans genome affected by Repeat-Induced Point mutations.</title>
        <authorList>
            <person name="Rouxel T."/>
            <person name="Grandaubert J."/>
            <person name="Hane J.K."/>
            <person name="Hoede C."/>
            <person name="van de Wouw A.P."/>
            <person name="Couloux A."/>
            <person name="Dominguez V."/>
            <person name="Anthouard V."/>
            <person name="Bally P."/>
            <person name="Bourras S."/>
            <person name="Cozijnsen A.J."/>
            <person name="Ciuffetti L.M."/>
            <person name="Degrave A."/>
            <person name="Dilmaghani A."/>
            <person name="Duret L."/>
            <person name="Fudal I."/>
            <person name="Goodwin S.B."/>
            <person name="Gout L."/>
            <person name="Glaser N."/>
            <person name="Linglin J."/>
            <person name="Kema G.H.J."/>
            <person name="Lapalu N."/>
            <person name="Lawrence C.B."/>
            <person name="May K."/>
            <person name="Meyer M."/>
            <person name="Ollivier B."/>
            <person name="Poulain J."/>
            <person name="Schoch C.L."/>
            <person name="Simon A."/>
            <person name="Spatafora J.W."/>
            <person name="Stachowiak A."/>
            <person name="Turgeon B.G."/>
            <person name="Tyler B.M."/>
            <person name="Vincent D."/>
            <person name="Weissenbach J."/>
            <person name="Amselem J."/>
            <person name="Quesneville H."/>
            <person name="Oliver R.P."/>
            <person name="Wincker P."/>
            <person name="Balesdent M.-H."/>
            <person name="Howlett B.J."/>
        </authorList>
    </citation>
    <scope>NUCLEOTIDE SEQUENCE [LARGE SCALE GENOMIC DNA]</scope>
    <source>
        <strain evidence="3">JN3 / isolate v23.1.3 / race Av1-4-5-6-7-8</strain>
    </source>
</reference>
<keyword evidence="3" id="KW-1185">Reference proteome</keyword>
<feature type="region of interest" description="Disordered" evidence="1">
    <location>
        <begin position="47"/>
        <end position="123"/>
    </location>
</feature>
<dbReference type="AlphaFoldDB" id="E4ZGP3"/>
<gene>
    <name evidence="2" type="ORF">LEMA_P065890.1</name>
</gene>
<feature type="compositionally biased region" description="Polar residues" evidence="1">
    <location>
        <begin position="65"/>
        <end position="77"/>
    </location>
</feature>
<proteinExistence type="predicted"/>
<dbReference type="OrthoDB" id="3793460at2759"/>
<dbReference type="VEuPathDB" id="FungiDB:LEMA_P065890.1"/>
<accession>E4ZGP3</accession>
<protein>
    <submittedName>
        <fullName evidence="2">Uncharacterized protein</fullName>
    </submittedName>
</protein>
<feature type="compositionally biased region" description="Polar residues" evidence="1">
    <location>
        <begin position="112"/>
        <end position="123"/>
    </location>
</feature>
<dbReference type="Proteomes" id="UP000002668">
    <property type="component" value="Genome"/>
</dbReference>
<evidence type="ECO:0000256" key="1">
    <source>
        <dbReference type="SAM" id="MobiDB-lite"/>
    </source>
</evidence>
<evidence type="ECO:0000313" key="2">
    <source>
        <dbReference type="EMBL" id="CBX90463.1"/>
    </source>
</evidence>
<feature type="compositionally biased region" description="Polar residues" evidence="1">
    <location>
        <begin position="90"/>
        <end position="102"/>
    </location>
</feature>
<name>E4ZGP3_LEPMJ</name>
<organism evidence="2 3">
    <name type="scientific">Leptosphaeria maculans (strain JN3 / isolate v23.1.3 / race Av1-4-5-6-7-8)</name>
    <name type="common">Blackleg fungus</name>
    <name type="synonym">Phoma lingam</name>
    <dbReference type="NCBI Taxonomy" id="985895"/>
    <lineage>
        <taxon>Eukaryota</taxon>
        <taxon>Fungi</taxon>
        <taxon>Dikarya</taxon>
        <taxon>Ascomycota</taxon>
        <taxon>Pezizomycotina</taxon>
        <taxon>Dothideomycetes</taxon>
        <taxon>Pleosporomycetidae</taxon>
        <taxon>Pleosporales</taxon>
        <taxon>Pleosporineae</taxon>
        <taxon>Leptosphaeriaceae</taxon>
        <taxon>Plenodomus</taxon>
        <taxon>Plenodomus lingam/Leptosphaeria maculans species complex</taxon>
    </lineage>
</organism>
<evidence type="ECO:0000313" key="3">
    <source>
        <dbReference type="Proteomes" id="UP000002668"/>
    </source>
</evidence>
<dbReference type="EMBL" id="FP929064">
    <property type="protein sequence ID" value="CBX90463.1"/>
    <property type="molecule type" value="Genomic_DNA"/>
</dbReference>
<sequence length="123" mass="12995">MIEIPVDDEHGVATKMVYCSGTTGELAPGFNMMGDTNFGVSRPFWDHGKAYTSNPSGRHGGGLDPNTSTSIQASSIHQGPKVHLGGGNFDPNSPSSRDSVTVQPLPIERPNFNAQATHSYPVG</sequence>
<dbReference type="InParanoid" id="E4ZGP3"/>